<reference evidence="2" key="1">
    <citation type="submission" date="2021-01" db="EMBL/GenBank/DDBJ databases">
        <authorList>
            <person name="Kaushik A."/>
        </authorList>
    </citation>
    <scope>NUCLEOTIDE SEQUENCE</scope>
    <source>
        <strain evidence="2">AG3-1AP</strain>
    </source>
</reference>
<protein>
    <submittedName>
        <fullName evidence="2">Uncharacterized protein</fullName>
    </submittedName>
</protein>
<accession>A0A8H3B703</accession>
<evidence type="ECO:0000313" key="2">
    <source>
        <dbReference type="EMBL" id="CAE6448807.1"/>
    </source>
</evidence>
<dbReference type="AlphaFoldDB" id="A0A8H3B703"/>
<evidence type="ECO:0000313" key="3">
    <source>
        <dbReference type="Proteomes" id="UP000663831"/>
    </source>
</evidence>
<sequence>MPFECMPGAPLLCPSDKARLVIAFVIAKHIPHTLAPVEYVRRLRNAFPERPTESGVENPWLERIEALQQELELARANEARAKLELASYQTQHPPASSAPGIDDVPAGESTTKRSVPDSPTSGSRKHPKKKRKQGDTQPTNSASKPSPADLELAMQRIHSGKLSSVGMTRTSMSPERTNSSTQDNPGTRSHLEYLVRRCLTDIASHIRHVCASPMNRRSLDGLNALQTVLPPLLVAATHMCNPGPDLSHTLVTLVIPIINAFHSATVAILHPSTRATVPTRTRRGKPKTGVRAVRESEEVSAPDITDIRPGLSDILSMVARTRIGKDIMYAVLPAACKTIRDLCTSVTQDRTSDRRTLRTRAWAVRDSVWYLCSACHAVLEDIQLTKQDAELIDGCANLVVEALRVCTEWRGSDRTAQPGTQEAPLSQATLIASRTQMNDAVRDMLCAVLERIMFGYPGS</sequence>
<comment type="caution">
    <text evidence="2">The sequence shown here is derived from an EMBL/GenBank/DDBJ whole genome shotgun (WGS) entry which is preliminary data.</text>
</comment>
<feature type="region of interest" description="Disordered" evidence="1">
    <location>
        <begin position="87"/>
        <end position="188"/>
    </location>
</feature>
<name>A0A8H3B703_9AGAM</name>
<dbReference type="EMBL" id="CAJMWV010001897">
    <property type="protein sequence ID" value="CAE6448807.1"/>
    <property type="molecule type" value="Genomic_DNA"/>
</dbReference>
<organism evidence="2 3">
    <name type="scientific">Rhizoctonia solani</name>
    <dbReference type="NCBI Taxonomy" id="456999"/>
    <lineage>
        <taxon>Eukaryota</taxon>
        <taxon>Fungi</taxon>
        <taxon>Dikarya</taxon>
        <taxon>Basidiomycota</taxon>
        <taxon>Agaricomycotina</taxon>
        <taxon>Agaricomycetes</taxon>
        <taxon>Cantharellales</taxon>
        <taxon>Ceratobasidiaceae</taxon>
        <taxon>Rhizoctonia</taxon>
    </lineage>
</organism>
<evidence type="ECO:0000256" key="1">
    <source>
        <dbReference type="SAM" id="MobiDB-lite"/>
    </source>
</evidence>
<gene>
    <name evidence="2" type="ORF">RDB_LOCUS63561</name>
</gene>
<feature type="compositionally biased region" description="Polar residues" evidence="1">
    <location>
        <begin position="135"/>
        <end position="144"/>
    </location>
</feature>
<proteinExistence type="predicted"/>
<feature type="compositionally biased region" description="Polar residues" evidence="1">
    <location>
        <begin position="161"/>
        <end position="187"/>
    </location>
</feature>
<feature type="compositionally biased region" description="Basic residues" evidence="1">
    <location>
        <begin position="123"/>
        <end position="132"/>
    </location>
</feature>
<dbReference type="Proteomes" id="UP000663831">
    <property type="component" value="Unassembled WGS sequence"/>
</dbReference>